<keyword evidence="3" id="KW-1185">Reference proteome</keyword>
<organism evidence="2 3">
    <name type="scientific">Colletotrichum navitas</name>
    <dbReference type="NCBI Taxonomy" id="681940"/>
    <lineage>
        <taxon>Eukaryota</taxon>
        <taxon>Fungi</taxon>
        <taxon>Dikarya</taxon>
        <taxon>Ascomycota</taxon>
        <taxon>Pezizomycotina</taxon>
        <taxon>Sordariomycetes</taxon>
        <taxon>Hypocreomycetidae</taxon>
        <taxon>Glomerellales</taxon>
        <taxon>Glomerellaceae</taxon>
        <taxon>Colletotrichum</taxon>
        <taxon>Colletotrichum graminicola species complex</taxon>
    </lineage>
</organism>
<proteinExistence type="predicted"/>
<evidence type="ECO:0000313" key="3">
    <source>
        <dbReference type="Proteomes" id="UP001230504"/>
    </source>
</evidence>
<evidence type="ECO:0000256" key="1">
    <source>
        <dbReference type="SAM" id="MobiDB-lite"/>
    </source>
</evidence>
<dbReference type="Proteomes" id="UP001230504">
    <property type="component" value="Unassembled WGS sequence"/>
</dbReference>
<comment type="caution">
    <text evidence="2">The sequence shown here is derived from an EMBL/GenBank/DDBJ whole genome shotgun (WGS) entry which is preliminary data.</text>
</comment>
<reference evidence="2" key="1">
    <citation type="submission" date="2021-06" db="EMBL/GenBank/DDBJ databases">
        <title>Comparative genomics, transcriptomics and evolutionary studies reveal genomic signatures of adaptation to plant cell wall in hemibiotrophic fungi.</title>
        <authorList>
            <consortium name="DOE Joint Genome Institute"/>
            <person name="Baroncelli R."/>
            <person name="Diaz J.F."/>
            <person name="Benocci T."/>
            <person name="Peng M."/>
            <person name="Battaglia E."/>
            <person name="Haridas S."/>
            <person name="Andreopoulos W."/>
            <person name="Labutti K."/>
            <person name="Pangilinan J."/>
            <person name="Floch G.L."/>
            <person name="Makela M.R."/>
            <person name="Henrissat B."/>
            <person name="Grigoriev I.V."/>
            <person name="Crouch J.A."/>
            <person name="De Vries R.P."/>
            <person name="Sukno S.A."/>
            <person name="Thon M.R."/>
        </authorList>
    </citation>
    <scope>NUCLEOTIDE SEQUENCE</scope>
    <source>
        <strain evidence="2">CBS 125086</strain>
    </source>
</reference>
<dbReference type="GeneID" id="85435179"/>
<evidence type="ECO:0000313" key="2">
    <source>
        <dbReference type="EMBL" id="KAK1599377.1"/>
    </source>
</evidence>
<dbReference type="EMBL" id="JAHLJV010000002">
    <property type="protein sequence ID" value="KAK1599377.1"/>
    <property type="molecule type" value="Genomic_DNA"/>
</dbReference>
<dbReference type="AlphaFoldDB" id="A0AAD8QB86"/>
<sequence>MRREKAGGFQNETARASQREEGGMCQVSETKNRVLRMDGSWTDEVESDNPSLLGGFGSRRSQTLGCSHSSDGWSSGSWEASGLQRDQRDQPRTRKTEGPAEGGMAAPRLTPPVWPCLSRSFGQCWPRDGMTDDRWGLQADRGLLVQRGRSEALPVPSDSGGSDDGCGGVVLACFGAFVSRHSGTLSNASEYGTETSEVMMVILGSAISVVWKEDDGRALRGVGVDSIRSDHGMTRQETGTGLIRCQNLEGNFVWARQSWRADGDPRFHVERSGNHEN</sequence>
<gene>
    <name evidence="2" type="ORF">LY79DRAFT_139055</name>
</gene>
<feature type="region of interest" description="Disordered" evidence="1">
    <location>
        <begin position="1"/>
        <end position="109"/>
    </location>
</feature>
<feature type="compositionally biased region" description="Low complexity" evidence="1">
    <location>
        <begin position="65"/>
        <end position="82"/>
    </location>
</feature>
<feature type="compositionally biased region" description="Basic and acidic residues" evidence="1">
    <location>
        <begin position="85"/>
        <end position="98"/>
    </location>
</feature>
<protein>
    <submittedName>
        <fullName evidence="2">Uncharacterized protein</fullName>
    </submittedName>
</protein>
<name>A0AAD8QB86_9PEZI</name>
<accession>A0AAD8QB86</accession>
<dbReference type="RefSeq" id="XP_060419966.1">
    <property type="nucleotide sequence ID" value="XM_060550939.1"/>
</dbReference>